<dbReference type="OrthoDB" id="5419927at2759"/>
<dbReference type="KEGG" id="sapo:SAPIO_CDS2536"/>
<evidence type="ECO:0000313" key="2">
    <source>
        <dbReference type="Proteomes" id="UP000028545"/>
    </source>
</evidence>
<dbReference type="PANTHER" id="PTHR40619:SF3">
    <property type="entry name" value="FUNGAL STAND N-TERMINAL GOODBYE DOMAIN-CONTAINING PROTEIN"/>
    <property type="match status" value="1"/>
</dbReference>
<dbReference type="HOGENOM" id="CLU_689175_0_0_1"/>
<comment type="caution">
    <text evidence="1">The sequence shown here is derived from an EMBL/GenBank/DDBJ whole genome shotgun (WGS) entry which is preliminary data.</text>
</comment>
<dbReference type="AlphaFoldDB" id="A0A084GCP2"/>
<dbReference type="Proteomes" id="UP000028545">
    <property type="component" value="Unassembled WGS sequence"/>
</dbReference>
<sequence>MLKLSRTSSDLEEILNNWETIEPGMEPQPCRWEDVMAAIETAKETYAMKATNKGRAVLRNMATIKTLQALSQVVPEQDGLSVLRGGLTLVFKLIERRIENQERILKTLGDIPFIFERACNDLLSFGADEVLVTRVRDLYSVLLRQIAMLLRILLRKQKGSGEAIKGIERKFGEGSEHLKSLGDRFEAMERRMINIEASVHTCRIEEALFLNTNVFHLFAQNILQAQHITRQITGSSLSYYDPALPPSPGYSQSPQPTVPYLHIEVSIEQIFDIINIDPVIGGRNTPMAISHLPNIGHVADDMEHVLRQSGDLQESALRRTNWLLATDRFLVWLRSDTERDRGPQSDLILINGQCDEDLNNSVSALSVFCATLISMMITIPLSCEDTTSMSSNHPNAVDSK</sequence>
<keyword evidence="2" id="KW-1185">Reference proteome</keyword>
<dbReference type="GeneID" id="27721608"/>
<name>A0A084GCP2_PSEDA</name>
<dbReference type="RefSeq" id="XP_016644903.1">
    <property type="nucleotide sequence ID" value="XM_016785527.1"/>
</dbReference>
<dbReference type="VEuPathDB" id="FungiDB:SAPIO_CDS2536"/>
<dbReference type="EMBL" id="JOWA01000086">
    <property type="protein sequence ID" value="KEZ45104.1"/>
    <property type="molecule type" value="Genomic_DNA"/>
</dbReference>
<dbReference type="PANTHER" id="PTHR40619">
    <property type="entry name" value="FUNGAL STAND N-TERMINAL GOODBYE DOMAIN-CONTAINING PROTEIN"/>
    <property type="match status" value="1"/>
</dbReference>
<reference evidence="1 2" key="1">
    <citation type="journal article" date="2014" name="Genome Announc.">
        <title>Draft genome sequence of the pathogenic fungus Scedosporium apiospermum.</title>
        <authorList>
            <person name="Vandeputte P."/>
            <person name="Ghamrawi S."/>
            <person name="Rechenmann M."/>
            <person name="Iltis A."/>
            <person name="Giraud S."/>
            <person name="Fleury M."/>
            <person name="Thornton C."/>
            <person name="Delhaes L."/>
            <person name="Meyer W."/>
            <person name="Papon N."/>
            <person name="Bouchara J.P."/>
        </authorList>
    </citation>
    <scope>NUCLEOTIDE SEQUENCE [LARGE SCALE GENOMIC DNA]</scope>
    <source>
        <strain evidence="1 2">IHEM 14462</strain>
    </source>
</reference>
<proteinExistence type="predicted"/>
<organism evidence="1 2">
    <name type="scientific">Pseudallescheria apiosperma</name>
    <name type="common">Scedosporium apiospermum</name>
    <dbReference type="NCBI Taxonomy" id="563466"/>
    <lineage>
        <taxon>Eukaryota</taxon>
        <taxon>Fungi</taxon>
        <taxon>Dikarya</taxon>
        <taxon>Ascomycota</taxon>
        <taxon>Pezizomycotina</taxon>
        <taxon>Sordariomycetes</taxon>
        <taxon>Hypocreomycetidae</taxon>
        <taxon>Microascales</taxon>
        <taxon>Microascaceae</taxon>
        <taxon>Scedosporium</taxon>
    </lineage>
</organism>
<accession>A0A084GCP2</accession>
<protein>
    <submittedName>
        <fullName evidence="1">Uncharacterized protein</fullName>
    </submittedName>
</protein>
<gene>
    <name evidence="1" type="ORF">SAPIO_CDS2536</name>
</gene>
<evidence type="ECO:0000313" key="1">
    <source>
        <dbReference type="EMBL" id="KEZ45104.1"/>
    </source>
</evidence>